<comment type="caution">
    <text evidence="2">The sequence shown here is derived from an EMBL/GenBank/DDBJ whole genome shotgun (WGS) entry which is preliminary data.</text>
</comment>
<dbReference type="EMBL" id="AWUE01013246">
    <property type="protein sequence ID" value="OMP07418.1"/>
    <property type="molecule type" value="Genomic_DNA"/>
</dbReference>
<reference evidence="3" key="1">
    <citation type="submission" date="2013-09" db="EMBL/GenBank/DDBJ databases">
        <title>Corchorus olitorius genome sequencing.</title>
        <authorList>
            <person name="Alam M."/>
            <person name="Haque M.S."/>
            <person name="Islam M.S."/>
            <person name="Emdad E.M."/>
            <person name="Islam M.M."/>
            <person name="Ahmed B."/>
            <person name="Halim A."/>
            <person name="Hossen Q.M.M."/>
            <person name="Hossain M.Z."/>
            <person name="Ahmed R."/>
            <person name="Khan M.M."/>
            <person name="Islam R."/>
            <person name="Rashid M.M."/>
            <person name="Khan S.A."/>
            <person name="Rahman M.S."/>
            <person name="Alam M."/>
            <person name="Yahiya A.S."/>
            <person name="Khan M.S."/>
            <person name="Azam M.S."/>
            <person name="Haque T."/>
            <person name="Lashkar M.Z.H."/>
            <person name="Akhand A.I."/>
            <person name="Morshed G."/>
            <person name="Roy S."/>
            <person name="Uddin K.S."/>
            <person name="Rabeya T."/>
            <person name="Hossain A.S."/>
            <person name="Chowdhury A."/>
            <person name="Snigdha A.R."/>
            <person name="Mortoza M.S."/>
            <person name="Matin S.A."/>
            <person name="Hoque S.M.E."/>
            <person name="Islam M.K."/>
            <person name="Roy D.K."/>
            <person name="Haider R."/>
            <person name="Moosa M.M."/>
            <person name="Elias S.M."/>
            <person name="Hasan A.M."/>
            <person name="Jahan S."/>
            <person name="Shafiuddin M."/>
            <person name="Mahmood N."/>
            <person name="Shommy N.S."/>
        </authorList>
    </citation>
    <scope>NUCLEOTIDE SEQUENCE [LARGE SCALE GENOMIC DNA]</scope>
    <source>
        <strain evidence="3">cv. O-4</strain>
    </source>
</reference>
<accession>A0A1R3KKB1</accession>
<organism evidence="2 3">
    <name type="scientific">Corchorus olitorius</name>
    <dbReference type="NCBI Taxonomy" id="93759"/>
    <lineage>
        <taxon>Eukaryota</taxon>
        <taxon>Viridiplantae</taxon>
        <taxon>Streptophyta</taxon>
        <taxon>Embryophyta</taxon>
        <taxon>Tracheophyta</taxon>
        <taxon>Spermatophyta</taxon>
        <taxon>Magnoliopsida</taxon>
        <taxon>eudicotyledons</taxon>
        <taxon>Gunneridae</taxon>
        <taxon>Pentapetalae</taxon>
        <taxon>rosids</taxon>
        <taxon>malvids</taxon>
        <taxon>Malvales</taxon>
        <taxon>Malvaceae</taxon>
        <taxon>Grewioideae</taxon>
        <taxon>Apeibeae</taxon>
        <taxon>Corchorus</taxon>
    </lineage>
</organism>
<keyword evidence="1" id="KW-0472">Membrane</keyword>
<keyword evidence="1" id="KW-1133">Transmembrane helix</keyword>
<keyword evidence="1" id="KW-0812">Transmembrane</keyword>
<dbReference type="Proteomes" id="UP000187203">
    <property type="component" value="Unassembled WGS sequence"/>
</dbReference>
<name>A0A1R3KKB1_9ROSI</name>
<protein>
    <submittedName>
        <fullName evidence="2">UV-damaged DNA binding factor (ISS) protein</fullName>
    </submittedName>
</protein>
<dbReference type="AlphaFoldDB" id="A0A1R3KKB1"/>
<evidence type="ECO:0000313" key="2">
    <source>
        <dbReference type="EMBL" id="OMP07418.1"/>
    </source>
</evidence>
<keyword evidence="3" id="KW-1185">Reference proteome</keyword>
<gene>
    <name evidence="2" type="ORF">COLO4_07361</name>
</gene>
<sequence length="105" mass="12213">MEREKWTVPGSFFLSLREGSRMSVATVLFGVVRGSYGGYGEWEVRDECVWSVSVRISIWRVQFLVELQGRLFNHQSRIVLSLFEVVSTLWTLVAWLGKKQKEGNW</sequence>
<feature type="transmembrane region" description="Helical" evidence="1">
    <location>
        <begin position="78"/>
        <end position="97"/>
    </location>
</feature>
<evidence type="ECO:0000313" key="3">
    <source>
        <dbReference type="Proteomes" id="UP000187203"/>
    </source>
</evidence>
<proteinExistence type="predicted"/>
<evidence type="ECO:0000256" key="1">
    <source>
        <dbReference type="SAM" id="Phobius"/>
    </source>
</evidence>